<dbReference type="InterPro" id="IPR027409">
    <property type="entry name" value="GroEL-like_apical_dom_sf"/>
</dbReference>
<dbReference type="AlphaFoldDB" id="X0U5C5"/>
<dbReference type="SUPFAM" id="SSF52029">
    <property type="entry name" value="GroEL apical domain-like"/>
    <property type="match status" value="1"/>
</dbReference>
<comment type="caution">
    <text evidence="3">The sequence shown here is derived from an EMBL/GenBank/DDBJ whole genome shotgun (WGS) entry which is preliminary data.</text>
</comment>
<accession>X0U5C5</accession>
<dbReference type="InterPro" id="IPR027410">
    <property type="entry name" value="TCP-1-like_intermed_sf"/>
</dbReference>
<evidence type="ECO:0000313" key="3">
    <source>
        <dbReference type="EMBL" id="GAF95572.1"/>
    </source>
</evidence>
<dbReference type="FunFam" id="3.50.7.10:FF:000001">
    <property type="entry name" value="60 kDa chaperonin"/>
    <property type="match status" value="1"/>
</dbReference>
<name>X0U5C5_9ZZZZ</name>
<evidence type="ECO:0000256" key="2">
    <source>
        <dbReference type="ARBA" id="ARBA00023186"/>
    </source>
</evidence>
<keyword evidence="2" id="KW-0143">Chaperone</keyword>
<dbReference type="PANTHER" id="PTHR45633">
    <property type="entry name" value="60 KDA HEAT SHOCK PROTEIN, MITOCHONDRIAL"/>
    <property type="match status" value="1"/>
</dbReference>
<sequence length="158" mass="17413">MEKVGKEGVITVEEAKVMETSLEVVEGMQFDRGYLSPYFVTDAERMECILEDPYILIHEKKISNMRDLLPLLEKIAKMGKPLLILAEDIDGEALATLVVNKLRGTLSASAVKAPGFGDRRKAMLEDIAVLTGGKLIAEELGIKLEAVDLEDLGRAKRI</sequence>
<dbReference type="InterPro" id="IPR001844">
    <property type="entry name" value="Cpn60/GroEL"/>
</dbReference>
<comment type="similarity">
    <text evidence="1">Belongs to the chaperonin (HSP60) family.</text>
</comment>
<proteinExistence type="inferred from homology"/>
<dbReference type="GO" id="GO:0042026">
    <property type="term" value="P:protein refolding"/>
    <property type="evidence" value="ECO:0007669"/>
    <property type="project" value="InterPro"/>
</dbReference>
<dbReference type="EMBL" id="BARS01013312">
    <property type="protein sequence ID" value="GAF95572.1"/>
    <property type="molecule type" value="Genomic_DNA"/>
</dbReference>
<evidence type="ECO:0008006" key="4">
    <source>
        <dbReference type="Google" id="ProtNLM"/>
    </source>
</evidence>
<gene>
    <name evidence="3" type="ORF">S01H1_23199</name>
</gene>
<organism evidence="3">
    <name type="scientific">marine sediment metagenome</name>
    <dbReference type="NCBI Taxonomy" id="412755"/>
    <lineage>
        <taxon>unclassified sequences</taxon>
        <taxon>metagenomes</taxon>
        <taxon>ecological metagenomes</taxon>
    </lineage>
</organism>
<feature type="non-terminal residue" evidence="3">
    <location>
        <position position="158"/>
    </location>
</feature>
<dbReference type="Gene3D" id="3.30.260.10">
    <property type="entry name" value="TCP-1-like chaperonin intermediate domain"/>
    <property type="match status" value="1"/>
</dbReference>
<reference evidence="3" key="1">
    <citation type="journal article" date="2014" name="Front. Microbiol.">
        <title>High frequency of phylogenetically diverse reductive dehalogenase-homologous genes in deep subseafloor sedimentary metagenomes.</title>
        <authorList>
            <person name="Kawai M."/>
            <person name="Futagami T."/>
            <person name="Toyoda A."/>
            <person name="Takaki Y."/>
            <person name="Nishi S."/>
            <person name="Hori S."/>
            <person name="Arai W."/>
            <person name="Tsubouchi T."/>
            <person name="Morono Y."/>
            <person name="Uchiyama I."/>
            <person name="Ito T."/>
            <person name="Fujiyama A."/>
            <person name="Inagaki F."/>
            <person name="Takami H."/>
        </authorList>
    </citation>
    <scope>NUCLEOTIDE SEQUENCE</scope>
    <source>
        <strain evidence="3">Expedition CK06-06</strain>
    </source>
</reference>
<evidence type="ECO:0000256" key="1">
    <source>
        <dbReference type="ARBA" id="ARBA00006607"/>
    </source>
</evidence>
<dbReference type="Gene3D" id="3.50.7.10">
    <property type="entry name" value="GroEL"/>
    <property type="match status" value="1"/>
</dbReference>
<dbReference type="GO" id="GO:0140662">
    <property type="term" value="F:ATP-dependent protein folding chaperone"/>
    <property type="evidence" value="ECO:0007669"/>
    <property type="project" value="InterPro"/>
</dbReference>
<protein>
    <recommendedName>
        <fullName evidence="4">Molecular chaperone GroEL</fullName>
    </recommendedName>
</protein>